<dbReference type="AlphaFoldDB" id="A0A941E756"/>
<dbReference type="PIRSF" id="PIRSF006060">
    <property type="entry name" value="AA_transporter"/>
    <property type="match status" value="1"/>
</dbReference>
<feature type="transmembrane region" description="Helical" evidence="5">
    <location>
        <begin position="376"/>
        <end position="398"/>
    </location>
</feature>
<keyword evidence="4 5" id="KW-0472">Membrane</keyword>
<dbReference type="PANTHER" id="PTHR47547:SF1">
    <property type="entry name" value="ASPARTATE-PROTON SYMPORTER"/>
    <property type="match status" value="1"/>
</dbReference>
<accession>A0A941E756</accession>
<proteinExistence type="predicted"/>
<evidence type="ECO:0000256" key="2">
    <source>
        <dbReference type="ARBA" id="ARBA00022692"/>
    </source>
</evidence>
<dbReference type="Pfam" id="PF13520">
    <property type="entry name" value="AA_permease_2"/>
    <property type="match status" value="1"/>
</dbReference>
<evidence type="ECO:0000256" key="4">
    <source>
        <dbReference type="ARBA" id="ARBA00023136"/>
    </source>
</evidence>
<feature type="transmembrane region" description="Helical" evidence="5">
    <location>
        <begin position="440"/>
        <end position="459"/>
    </location>
</feature>
<keyword evidence="2 5" id="KW-0812">Transmembrane</keyword>
<sequence>MAAETAPATAGVSNHLKRNVGLIGLLWASETSIIGSGWLKGAERALVTAGPAAIIAWGIGSVAIIILALVHAELGGMFPVAGGSARFAHYAFGGAAGASFGWFAWLQAASVAPIEVEATLSYTGHYSFASNWTTASGTLHGWGYVVAILAMALFVGVNFVGIGALSRINNAITWWKIAIPLATILIVAVTHFHPSNFTGGNGFMPSGIEGVFAAISGSGIIFSLLGFEQAIQLGGESSNPKRDIPLATILSILIGAAIYILLQVFFIGAIPAANIPHVWADLNFPGISGPWAGITTLVGLGWLAKVLFFDAVVSPFGTGIIYTTATSRYSIAMDKNGYWPKGAGKLNKNGIPWVGLILSFIVGCACFINYSNWNNFVGFITSASVLMYAGAPLAFGVFRSKLPEWERPYRLFAGGVMAPLAFVVANLVIFWSGWPTLEGLGLAILLGYVVIVVTQVFKLNPTSLILDLKAASWLPVYLVGMGVICWMSDFGPGHSFAFKTPWIHAWWSDILVVTLFSLAIYYWAQAVSLAPDRLREAIDSTSVEELPSH</sequence>
<evidence type="ECO:0000256" key="5">
    <source>
        <dbReference type="SAM" id="Phobius"/>
    </source>
</evidence>
<feature type="transmembrane region" description="Helical" evidence="5">
    <location>
        <begin position="246"/>
        <end position="270"/>
    </location>
</feature>
<keyword evidence="7" id="KW-1185">Reference proteome</keyword>
<name>A0A941E756_9ACTN</name>
<protein>
    <submittedName>
        <fullName evidence="6">APC family permease</fullName>
    </submittedName>
</protein>
<dbReference type="RefSeq" id="WP_212516333.1">
    <property type="nucleotide sequence ID" value="NZ_JAGSOH010000004.1"/>
</dbReference>
<reference evidence="6" key="1">
    <citation type="submission" date="2021-04" db="EMBL/GenBank/DDBJ databases">
        <title>Genome based classification of Actinospica acidithermotolerans sp. nov., an actinobacterium isolated from an Indonesian hot spring.</title>
        <authorList>
            <person name="Kusuma A.B."/>
            <person name="Putra K.E."/>
            <person name="Nafisah S."/>
            <person name="Loh J."/>
            <person name="Nouioui I."/>
            <person name="Goodfellow M."/>
        </authorList>
    </citation>
    <scope>NUCLEOTIDE SEQUENCE</scope>
    <source>
        <strain evidence="6">MGRD01-02</strain>
    </source>
</reference>
<dbReference type="Gene3D" id="1.20.1740.10">
    <property type="entry name" value="Amino acid/polyamine transporter I"/>
    <property type="match status" value="1"/>
</dbReference>
<dbReference type="InterPro" id="IPR002293">
    <property type="entry name" value="AA/rel_permease1"/>
</dbReference>
<organism evidence="6 7">
    <name type="scientific">Actinospica acidithermotolerans</name>
    <dbReference type="NCBI Taxonomy" id="2828514"/>
    <lineage>
        <taxon>Bacteria</taxon>
        <taxon>Bacillati</taxon>
        <taxon>Actinomycetota</taxon>
        <taxon>Actinomycetes</taxon>
        <taxon>Catenulisporales</taxon>
        <taxon>Actinospicaceae</taxon>
        <taxon>Actinospica</taxon>
    </lineage>
</organism>
<gene>
    <name evidence="6" type="ORF">KDK95_02565</name>
</gene>
<feature type="transmembrane region" description="Helical" evidence="5">
    <location>
        <begin position="142"/>
        <end position="165"/>
    </location>
</feature>
<keyword evidence="3 5" id="KW-1133">Transmembrane helix</keyword>
<feature type="transmembrane region" description="Helical" evidence="5">
    <location>
        <begin position="290"/>
        <end position="308"/>
    </location>
</feature>
<dbReference type="Proteomes" id="UP000676325">
    <property type="component" value="Unassembled WGS sequence"/>
</dbReference>
<comment type="caution">
    <text evidence="6">The sequence shown here is derived from an EMBL/GenBank/DDBJ whole genome shotgun (WGS) entry which is preliminary data.</text>
</comment>
<evidence type="ECO:0000313" key="6">
    <source>
        <dbReference type="EMBL" id="MBR7825173.1"/>
    </source>
</evidence>
<feature type="transmembrane region" description="Helical" evidence="5">
    <location>
        <begin position="471"/>
        <end position="491"/>
    </location>
</feature>
<dbReference type="PANTHER" id="PTHR47547">
    <property type="match status" value="1"/>
</dbReference>
<feature type="transmembrane region" description="Helical" evidence="5">
    <location>
        <begin position="351"/>
        <end position="370"/>
    </location>
</feature>
<feature type="transmembrane region" description="Helical" evidence="5">
    <location>
        <begin position="177"/>
        <end position="194"/>
    </location>
</feature>
<feature type="transmembrane region" description="Helical" evidence="5">
    <location>
        <begin position="20"/>
        <end position="39"/>
    </location>
</feature>
<dbReference type="InterPro" id="IPR052962">
    <property type="entry name" value="AA_Transporter_AGT"/>
</dbReference>
<feature type="transmembrane region" description="Helical" evidence="5">
    <location>
        <begin position="46"/>
        <end position="70"/>
    </location>
</feature>
<feature type="transmembrane region" description="Helical" evidence="5">
    <location>
        <begin position="206"/>
        <end position="225"/>
    </location>
</feature>
<evidence type="ECO:0000256" key="1">
    <source>
        <dbReference type="ARBA" id="ARBA00004141"/>
    </source>
</evidence>
<dbReference type="GO" id="GO:0022857">
    <property type="term" value="F:transmembrane transporter activity"/>
    <property type="evidence" value="ECO:0007669"/>
    <property type="project" value="InterPro"/>
</dbReference>
<evidence type="ECO:0000256" key="3">
    <source>
        <dbReference type="ARBA" id="ARBA00022989"/>
    </source>
</evidence>
<dbReference type="EMBL" id="JAGSOH010000004">
    <property type="protein sequence ID" value="MBR7825173.1"/>
    <property type="molecule type" value="Genomic_DNA"/>
</dbReference>
<feature type="transmembrane region" description="Helical" evidence="5">
    <location>
        <begin position="503"/>
        <end position="524"/>
    </location>
</feature>
<comment type="subcellular location">
    <subcellularLocation>
        <location evidence="1">Membrane</location>
        <topology evidence="1">Multi-pass membrane protein</topology>
    </subcellularLocation>
</comment>
<dbReference type="GO" id="GO:0016020">
    <property type="term" value="C:membrane"/>
    <property type="evidence" value="ECO:0007669"/>
    <property type="project" value="UniProtKB-SubCell"/>
</dbReference>
<evidence type="ECO:0000313" key="7">
    <source>
        <dbReference type="Proteomes" id="UP000676325"/>
    </source>
</evidence>
<feature type="transmembrane region" description="Helical" evidence="5">
    <location>
        <begin position="410"/>
        <end position="434"/>
    </location>
</feature>